<dbReference type="InterPro" id="IPR009056">
    <property type="entry name" value="Cyt_c-like_dom"/>
</dbReference>
<feature type="region of interest" description="Disordered" evidence="5">
    <location>
        <begin position="265"/>
        <end position="301"/>
    </location>
</feature>
<keyword evidence="1 4" id="KW-0349">Heme</keyword>
<feature type="transmembrane region" description="Helical" evidence="6">
    <location>
        <begin position="12"/>
        <end position="32"/>
    </location>
</feature>
<keyword evidence="6" id="KW-0812">Transmembrane</keyword>
<dbReference type="InterPro" id="IPR051459">
    <property type="entry name" value="Cytochrome_c-type_DH"/>
</dbReference>
<evidence type="ECO:0000256" key="3">
    <source>
        <dbReference type="ARBA" id="ARBA00023004"/>
    </source>
</evidence>
<dbReference type="SUPFAM" id="SSF46626">
    <property type="entry name" value="Cytochrome c"/>
    <property type="match status" value="2"/>
</dbReference>
<name>A0A2A5C678_9GAMM</name>
<keyword evidence="3 4" id="KW-0408">Iron</keyword>
<dbReference type="Proteomes" id="UP000228987">
    <property type="component" value="Unassembled WGS sequence"/>
</dbReference>
<dbReference type="Pfam" id="PF21342">
    <property type="entry name" value="SoxA-TsdA_cyt-c"/>
    <property type="match status" value="1"/>
</dbReference>
<dbReference type="PANTHER" id="PTHR35008">
    <property type="entry name" value="BLL4482 PROTEIN-RELATED"/>
    <property type="match status" value="1"/>
</dbReference>
<sequence length="317" mass="34901">MAEDKSNAGTKTIIIVSILLGVSLVTGTLFLGRIDSAESELAPEATAEYGQRLLRDTVALLGPDQADPNMRYSGNRLDCASCHIDTGTEPGTLSLLQAASRYPRFMGRDGGERDLKDRINGCMQRSMNGRPFARDSIELAAMENYILSLGAQHAAMSESKTVAVEPPAFVEPQRRASVEVGQAVYEQRCQICHGSDGEGLKETTDIINGYLFPPVWGPDSYNNGAGMTRVLTAARFIKARMPLGEATLTDDDAYDVSAYINSQPRPIKSNLEQDYPDLSRKPVDSPYPPYADTFSQDQHKYGPFEPIREYYENLRSN</sequence>
<evidence type="ECO:0000256" key="1">
    <source>
        <dbReference type="ARBA" id="ARBA00022617"/>
    </source>
</evidence>
<proteinExistence type="predicted"/>
<protein>
    <recommendedName>
        <fullName evidence="7">Cytochrome c domain-containing protein</fullName>
    </recommendedName>
</protein>
<reference evidence="9" key="1">
    <citation type="submission" date="2017-08" db="EMBL/GenBank/DDBJ databases">
        <title>A dynamic microbial community with high functional redundancy inhabits the cold, oxic subseafloor aquifer.</title>
        <authorList>
            <person name="Tully B.J."/>
            <person name="Wheat C.G."/>
            <person name="Glazer B.T."/>
            <person name="Huber J.A."/>
        </authorList>
    </citation>
    <scope>NUCLEOTIDE SEQUENCE [LARGE SCALE GENOMIC DNA]</scope>
</reference>
<evidence type="ECO:0000256" key="6">
    <source>
        <dbReference type="SAM" id="Phobius"/>
    </source>
</evidence>
<comment type="caution">
    <text evidence="8">The sequence shown here is derived from an EMBL/GenBank/DDBJ whole genome shotgun (WGS) entry which is preliminary data.</text>
</comment>
<dbReference type="Gene3D" id="1.10.760.10">
    <property type="entry name" value="Cytochrome c-like domain"/>
    <property type="match status" value="2"/>
</dbReference>
<gene>
    <name evidence="8" type="ORF">COA71_14125</name>
</gene>
<keyword evidence="6" id="KW-0472">Membrane</keyword>
<dbReference type="GO" id="GO:0009055">
    <property type="term" value="F:electron transfer activity"/>
    <property type="evidence" value="ECO:0007669"/>
    <property type="project" value="InterPro"/>
</dbReference>
<keyword evidence="6" id="KW-1133">Transmembrane helix</keyword>
<organism evidence="8 9">
    <name type="scientific">SAR86 cluster bacterium</name>
    <dbReference type="NCBI Taxonomy" id="2030880"/>
    <lineage>
        <taxon>Bacteria</taxon>
        <taxon>Pseudomonadati</taxon>
        <taxon>Pseudomonadota</taxon>
        <taxon>Gammaproteobacteria</taxon>
        <taxon>SAR86 cluster</taxon>
    </lineage>
</organism>
<dbReference type="InterPro" id="IPR036909">
    <property type="entry name" value="Cyt_c-like_dom_sf"/>
</dbReference>
<evidence type="ECO:0000256" key="5">
    <source>
        <dbReference type="SAM" id="MobiDB-lite"/>
    </source>
</evidence>
<dbReference type="PROSITE" id="PS51007">
    <property type="entry name" value="CYTC"/>
    <property type="match status" value="1"/>
</dbReference>
<evidence type="ECO:0000313" key="8">
    <source>
        <dbReference type="EMBL" id="PCJ39399.1"/>
    </source>
</evidence>
<dbReference type="Pfam" id="PF13442">
    <property type="entry name" value="Cytochrome_CBB3"/>
    <property type="match status" value="1"/>
</dbReference>
<feature type="domain" description="Cytochrome c" evidence="7">
    <location>
        <begin position="176"/>
        <end position="264"/>
    </location>
</feature>
<dbReference type="AlphaFoldDB" id="A0A2A5C678"/>
<evidence type="ECO:0000259" key="7">
    <source>
        <dbReference type="PROSITE" id="PS51007"/>
    </source>
</evidence>
<evidence type="ECO:0000313" key="9">
    <source>
        <dbReference type="Proteomes" id="UP000228987"/>
    </source>
</evidence>
<dbReference type="EMBL" id="NVWI01000015">
    <property type="protein sequence ID" value="PCJ39399.1"/>
    <property type="molecule type" value="Genomic_DNA"/>
</dbReference>
<dbReference type="PANTHER" id="PTHR35008:SF9">
    <property type="entry name" value="CYTOCHROME C DOMAIN-CONTAINING PROTEIN"/>
    <property type="match status" value="1"/>
</dbReference>
<keyword evidence="2 4" id="KW-0479">Metal-binding</keyword>
<evidence type="ECO:0000256" key="2">
    <source>
        <dbReference type="ARBA" id="ARBA00022723"/>
    </source>
</evidence>
<accession>A0A2A5C678</accession>
<dbReference type="GO" id="GO:0020037">
    <property type="term" value="F:heme binding"/>
    <property type="evidence" value="ECO:0007669"/>
    <property type="project" value="InterPro"/>
</dbReference>
<evidence type="ECO:0000256" key="4">
    <source>
        <dbReference type="PROSITE-ProRule" id="PRU00433"/>
    </source>
</evidence>
<dbReference type="GO" id="GO:0046872">
    <property type="term" value="F:metal ion binding"/>
    <property type="evidence" value="ECO:0007669"/>
    <property type="project" value="UniProtKB-KW"/>
</dbReference>